<keyword evidence="7" id="KW-0732">Signal</keyword>
<evidence type="ECO:0000256" key="1">
    <source>
        <dbReference type="ARBA" id="ARBA00022723"/>
    </source>
</evidence>
<organism evidence="9 12">
    <name type="scientific">Puccinia graminis f. sp. tritici</name>
    <dbReference type="NCBI Taxonomy" id="56615"/>
    <lineage>
        <taxon>Eukaryota</taxon>
        <taxon>Fungi</taxon>
        <taxon>Dikarya</taxon>
        <taxon>Basidiomycota</taxon>
        <taxon>Pucciniomycotina</taxon>
        <taxon>Pucciniomycetes</taxon>
        <taxon>Pucciniales</taxon>
        <taxon>Pucciniaceae</taxon>
        <taxon>Puccinia</taxon>
    </lineage>
</organism>
<protein>
    <recommendedName>
        <fullName evidence="8">RING-type domain-containing protein</fullName>
    </recommendedName>
</protein>
<keyword evidence="6" id="KW-1133">Transmembrane helix</keyword>
<feature type="transmembrane region" description="Helical" evidence="6">
    <location>
        <begin position="184"/>
        <end position="210"/>
    </location>
</feature>
<dbReference type="EMBL" id="VSWC01000080">
    <property type="protein sequence ID" value="KAA1092858.1"/>
    <property type="molecule type" value="Genomic_DNA"/>
</dbReference>
<feature type="domain" description="RING-type" evidence="8">
    <location>
        <begin position="92"/>
        <end position="131"/>
    </location>
</feature>
<feature type="compositionally biased region" description="Low complexity" evidence="5">
    <location>
        <begin position="37"/>
        <end position="49"/>
    </location>
</feature>
<accession>A0A5B0MKV7</accession>
<feature type="chain" id="PRO_5033473533" description="RING-type domain-containing protein" evidence="7">
    <location>
        <begin position="17"/>
        <end position="214"/>
    </location>
</feature>
<name>A0A5B0MKV7_PUCGR</name>
<dbReference type="GO" id="GO:0008270">
    <property type="term" value="F:zinc ion binding"/>
    <property type="evidence" value="ECO:0007669"/>
    <property type="project" value="UniProtKB-KW"/>
</dbReference>
<keyword evidence="1" id="KW-0479">Metal-binding</keyword>
<sequence>MVAWFLLLALVGISLQAEHSIELSQIQEVTQAADEVGQSSLGQHHSSQLKANLPKPRPSDSNLIVKIEALKYPIDLNNTDGPIQESSQIEECPLCLEECTGPYKMLPCKHLIHTPCLEKWVATSLTCPYCRVPCPDEQPAPHTLVSGVPERNTPGLVQELTERARFQIQEHFIPDIEMQGLCRILFFLLAGLGGGVTGYFLTSVLLSVILKYKN</sequence>
<gene>
    <name evidence="10" type="ORF">PGT21_016288</name>
    <name evidence="9" type="ORF">PGTUg99_011305</name>
</gene>
<evidence type="ECO:0000256" key="6">
    <source>
        <dbReference type="SAM" id="Phobius"/>
    </source>
</evidence>
<keyword evidence="11" id="KW-1185">Reference proteome</keyword>
<evidence type="ECO:0000256" key="3">
    <source>
        <dbReference type="ARBA" id="ARBA00022833"/>
    </source>
</evidence>
<keyword evidence="3" id="KW-0862">Zinc</keyword>
<reference evidence="11 12" key="1">
    <citation type="submission" date="2019-05" db="EMBL/GenBank/DDBJ databases">
        <title>Emergence of the Ug99 lineage of the wheat stem rust pathogen through somatic hybridization.</title>
        <authorList>
            <person name="Li F."/>
            <person name="Upadhyaya N.M."/>
            <person name="Sperschneider J."/>
            <person name="Matny O."/>
            <person name="Nguyen-Phuc H."/>
            <person name="Mago R."/>
            <person name="Raley C."/>
            <person name="Miller M.E."/>
            <person name="Silverstein K.A.T."/>
            <person name="Henningsen E."/>
            <person name="Hirsch C.D."/>
            <person name="Visser B."/>
            <person name="Pretorius Z.A."/>
            <person name="Steffenson B.J."/>
            <person name="Schwessinger B."/>
            <person name="Dodds P.N."/>
            <person name="Figueroa M."/>
        </authorList>
    </citation>
    <scope>NUCLEOTIDE SEQUENCE [LARGE SCALE GENOMIC DNA]</scope>
    <source>
        <strain evidence="10">21-0</strain>
        <strain evidence="9 12">Ug99</strain>
    </source>
</reference>
<proteinExistence type="predicted"/>
<evidence type="ECO:0000313" key="9">
    <source>
        <dbReference type="EMBL" id="KAA1077252.1"/>
    </source>
</evidence>
<evidence type="ECO:0000313" key="11">
    <source>
        <dbReference type="Proteomes" id="UP000324748"/>
    </source>
</evidence>
<dbReference type="Proteomes" id="UP000325313">
    <property type="component" value="Unassembled WGS sequence"/>
</dbReference>
<dbReference type="EMBL" id="VDEP01000451">
    <property type="protein sequence ID" value="KAA1077252.1"/>
    <property type="molecule type" value="Genomic_DNA"/>
</dbReference>
<dbReference type="PANTHER" id="PTHR15710">
    <property type="entry name" value="E3 UBIQUITIN-PROTEIN LIGASE PRAJA"/>
    <property type="match status" value="1"/>
</dbReference>
<dbReference type="SMART" id="SM00184">
    <property type="entry name" value="RING"/>
    <property type="match status" value="1"/>
</dbReference>
<evidence type="ECO:0000256" key="7">
    <source>
        <dbReference type="SAM" id="SignalP"/>
    </source>
</evidence>
<keyword evidence="6" id="KW-0472">Membrane</keyword>
<evidence type="ECO:0000256" key="2">
    <source>
        <dbReference type="ARBA" id="ARBA00022771"/>
    </source>
</evidence>
<dbReference type="Proteomes" id="UP000324748">
    <property type="component" value="Unassembled WGS sequence"/>
</dbReference>
<dbReference type="Gene3D" id="3.30.40.10">
    <property type="entry name" value="Zinc/RING finger domain, C3HC4 (zinc finger)"/>
    <property type="match status" value="1"/>
</dbReference>
<dbReference type="PROSITE" id="PS50089">
    <property type="entry name" value="ZF_RING_2"/>
    <property type="match status" value="1"/>
</dbReference>
<feature type="region of interest" description="Disordered" evidence="5">
    <location>
        <begin position="37"/>
        <end position="57"/>
    </location>
</feature>
<evidence type="ECO:0000313" key="10">
    <source>
        <dbReference type="EMBL" id="KAA1092858.1"/>
    </source>
</evidence>
<dbReference type="Pfam" id="PF13639">
    <property type="entry name" value="zf-RING_2"/>
    <property type="match status" value="1"/>
</dbReference>
<dbReference type="InterPro" id="IPR013083">
    <property type="entry name" value="Znf_RING/FYVE/PHD"/>
</dbReference>
<comment type="caution">
    <text evidence="9">The sequence shown here is derived from an EMBL/GenBank/DDBJ whole genome shotgun (WGS) entry which is preliminary data.</text>
</comment>
<evidence type="ECO:0000259" key="8">
    <source>
        <dbReference type="PROSITE" id="PS50089"/>
    </source>
</evidence>
<dbReference type="SUPFAM" id="SSF57850">
    <property type="entry name" value="RING/U-box"/>
    <property type="match status" value="1"/>
</dbReference>
<dbReference type="AlphaFoldDB" id="A0A5B0MKV7"/>
<evidence type="ECO:0000256" key="4">
    <source>
        <dbReference type="PROSITE-ProRule" id="PRU00175"/>
    </source>
</evidence>
<feature type="signal peptide" evidence="7">
    <location>
        <begin position="1"/>
        <end position="16"/>
    </location>
</feature>
<evidence type="ECO:0000313" key="12">
    <source>
        <dbReference type="Proteomes" id="UP000325313"/>
    </source>
</evidence>
<keyword evidence="2 4" id="KW-0863">Zinc-finger</keyword>
<dbReference type="InterPro" id="IPR001841">
    <property type="entry name" value="Znf_RING"/>
</dbReference>
<keyword evidence="6" id="KW-0812">Transmembrane</keyword>
<evidence type="ECO:0000256" key="5">
    <source>
        <dbReference type="SAM" id="MobiDB-lite"/>
    </source>
</evidence>
<dbReference type="OrthoDB" id="8062037at2759"/>